<comment type="caution">
    <text evidence="8">The sequence shown here is derived from an EMBL/GenBank/DDBJ whole genome shotgun (WGS) entry which is preliminary data.</text>
</comment>
<evidence type="ECO:0000256" key="1">
    <source>
        <dbReference type="ARBA" id="ARBA00004141"/>
    </source>
</evidence>
<name>A0A1G2G7B1_9BACT</name>
<comment type="subcellular location">
    <subcellularLocation>
        <location evidence="1">Membrane</location>
        <topology evidence="1">Multi-pass membrane protein</topology>
    </subcellularLocation>
</comment>
<feature type="transmembrane region" description="Helical" evidence="6">
    <location>
        <begin position="163"/>
        <end position="184"/>
    </location>
</feature>
<dbReference type="InterPro" id="IPR051790">
    <property type="entry name" value="Cytochrome_c-biogenesis_DsbD"/>
</dbReference>
<feature type="transmembrane region" description="Helical" evidence="6">
    <location>
        <begin position="317"/>
        <end position="336"/>
    </location>
</feature>
<protein>
    <recommendedName>
        <fullName evidence="7">Cytochrome C biogenesis protein transmembrane domain-containing protein</fullName>
    </recommendedName>
</protein>
<gene>
    <name evidence="8" type="ORF">A2756_05995</name>
</gene>
<evidence type="ECO:0000256" key="6">
    <source>
        <dbReference type="SAM" id="Phobius"/>
    </source>
</evidence>
<dbReference type="Proteomes" id="UP000177785">
    <property type="component" value="Unassembled WGS sequence"/>
</dbReference>
<evidence type="ECO:0000313" key="9">
    <source>
        <dbReference type="Proteomes" id="UP000177785"/>
    </source>
</evidence>
<comment type="similarity">
    <text evidence="2">Belongs to the DsbD family.</text>
</comment>
<dbReference type="EMBL" id="MHNL01000001">
    <property type="protein sequence ID" value="OGZ46136.1"/>
    <property type="molecule type" value="Genomic_DNA"/>
</dbReference>
<evidence type="ECO:0000259" key="7">
    <source>
        <dbReference type="Pfam" id="PF02683"/>
    </source>
</evidence>
<feature type="transmembrane region" description="Helical" evidence="6">
    <location>
        <begin position="80"/>
        <end position="110"/>
    </location>
</feature>
<feature type="domain" description="Cytochrome C biogenesis protein transmembrane" evidence="7">
    <location>
        <begin position="46"/>
        <end position="222"/>
    </location>
</feature>
<evidence type="ECO:0000313" key="8">
    <source>
        <dbReference type="EMBL" id="OGZ46136.1"/>
    </source>
</evidence>
<reference evidence="8 9" key="1">
    <citation type="journal article" date="2016" name="Nat. Commun.">
        <title>Thousands of microbial genomes shed light on interconnected biogeochemical processes in an aquifer system.</title>
        <authorList>
            <person name="Anantharaman K."/>
            <person name="Brown C.T."/>
            <person name="Hug L.A."/>
            <person name="Sharon I."/>
            <person name="Castelle C.J."/>
            <person name="Probst A.J."/>
            <person name="Thomas B.C."/>
            <person name="Singh A."/>
            <person name="Wilkins M.J."/>
            <person name="Karaoz U."/>
            <person name="Brodie E.L."/>
            <person name="Williams K.H."/>
            <person name="Hubbard S.S."/>
            <person name="Banfield J.F."/>
        </authorList>
    </citation>
    <scope>NUCLEOTIDE SEQUENCE [LARGE SCALE GENOMIC DNA]</scope>
</reference>
<dbReference type="PANTHER" id="PTHR31272">
    <property type="entry name" value="CYTOCHROME C-TYPE BIOGENESIS PROTEIN HI_1454-RELATED"/>
    <property type="match status" value="1"/>
</dbReference>
<evidence type="ECO:0000256" key="3">
    <source>
        <dbReference type="ARBA" id="ARBA00022692"/>
    </source>
</evidence>
<dbReference type="GO" id="GO:0017004">
    <property type="term" value="P:cytochrome complex assembly"/>
    <property type="evidence" value="ECO:0007669"/>
    <property type="project" value="InterPro"/>
</dbReference>
<feature type="transmembrane region" description="Helical" evidence="6">
    <location>
        <begin position="357"/>
        <end position="380"/>
    </location>
</feature>
<evidence type="ECO:0000256" key="4">
    <source>
        <dbReference type="ARBA" id="ARBA00022989"/>
    </source>
</evidence>
<dbReference type="InterPro" id="IPR003834">
    <property type="entry name" value="Cyt_c_assmbl_TM_dom"/>
</dbReference>
<evidence type="ECO:0000256" key="5">
    <source>
        <dbReference type="ARBA" id="ARBA00023136"/>
    </source>
</evidence>
<dbReference type="STRING" id="1802115.A2756_05995"/>
<keyword evidence="3 6" id="KW-0812">Transmembrane</keyword>
<dbReference type="PANTHER" id="PTHR31272:SF9">
    <property type="entry name" value="BLL1027 PROTEIN"/>
    <property type="match status" value="1"/>
</dbReference>
<feature type="transmembrane region" description="Helical" evidence="6">
    <location>
        <begin position="122"/>
        <end position="142"/>
    </location>
</feature>
<evidence type="ECO:0000256" key="2">
    <source>
        <dbReference type="ARBA" id="ARBA00006143"/>
    </source>
</evidence>
<feature type="transmembrane region" description="Helical" evidence="6">
    <location>
        <begin position="43"/>
        <end position="68"/>
    </location>
</feature>
<feature type="transmembrane region" description="Helical" evidence="6">
    <location>
        <begin position="246"/>
        <end position="268"/>
    </location>
</feature>
<dbReference type="AlphaFoldDB" id="A0A1G2G7B1"/>
<sequence length="732" mass="80799">MSEGRFKTTLIFSAIILCALIVFGLLWAFVFGPRASEVAGISWYLFSFAAGLTMIVLPCTLPLAFVIVPLSMGKGPVKGLGIALSFGAGVALMLSMYGVIAAAVGSVAIGTLNAPLETVKNWVYFFAGIFAFLFALGGIGLVKFRMPSYTGAAPAFIQKQQDFIKAFLLGVFLGNIGVGCPHPATPLILIEIASSGNTFYGWSLFLIHAIGRVLPLLLLAVLGILGVNGLSWLVTRKEQVERATGWAMVFVAGYILTLGLFTHDWWVYSGQHTLLESFTQEERFLGSFINRLGLAEAPHQHGPGQVAGKLGLFDLPLWLGNWVLVILWIVPLWWYYMRRKKDAKALPDSDRVSEEKILSWIFWCFISFSALLVAVFVYVLPDRFLFHGEALMDTSGTVRVGDDHAHGGGSVMHEENQITHGLAVNLRIDPSVPVVGAPAQFDFLVNEKPTNTPVPASSLQVEHEKLMHVIGLRADMNEFFHIHPDALASGAADTGVFRVWRTFAKPGQYKVWSEIKKDGINHSFGHQEFRVEQNSPFGKQEPEYDKQVSFTRNVLVAGYQVSLVHDPIVKGRETLLSFDIHTPTGQEASVEPYLGANMHLAVIKDDWTQFIHTHPADMMSREHAYMPLHWPIRVFKEAKADAGHDVSVPHGGDETINFRVIFPESGVYKVFGQFRPQGTDLPADEALTASFWVEVKDQPALAVSPWWILLISSLILIGLLSKAVQKYLAVSE</sequence>
<dbReference type="Pfam" id="PF02683">
    <property type="entry name" value="DsbD_TM"/>
    <property type="match status" value="1"/>
</dbReference>
<dbReference type="GO" id="GO:0016020">
    <property type="term" value="C:membrane"/>
    <property type="evidence" value="ECO:0007669"/>
    <property type="project" value="UniProtKB-SubCell"/>
</dbReference>
<keyword evidence="4 6" id="KW-1133">Transmembrane helix</keyword>
<feature type="transmembrane region" description="Helical" evidence="6">
    <location>
        <begin position="9"/>
        <end position="31"/>
    </location>
</feature>
<proteinExistence type="inferred from homology"/>
<feature type="transmembrane region" description="Helical" evidence="6">
    <location>
        <begin position="204"/>
        <end position="234"/>
    </location>
</feature>
<accession>A0A1G2G7B1</accession>
<keyword evidence="5 6" id="KW-0472">Membrane</keyword>
<organism evidence="8 9">
    <name type="scientific">Candidatus Ryanbacteria bacterium RIFCSPHIGHO2_01_FULL_48_27</name>
    <dbReference type="NCBI Taxonomy" id="1802115"/>
    <lineage>
        <taxon>Bacteria</taxon>
        <taxon>Candidatus Ryaniibacteriota</taxon>
    </lineage>
</organism>